<feature type="compositionally biased region" description="Polar residues" evidence="1">
    <location>
        <begin position="144"/>
        <end position="159"/>
    </location>
</feature>
<dbReference type="RefSeq" id="WP_005576786.1">
    <property type="nucleotide sequence ID" value="NZ_FORO01000010.1"/>
</dbReference>
<accession>A0A1I3MKW4</accession>
<reference evidence="2 3" key="1">
    <citation type="submission" date="2016-10" db="EMBL/GenBank/DDBJ databases">
        <authorList>
            <person name="de Groot N.N."/>
        </authorList>
    </citation>
    <scope>NUCLEOTIDE SEQUENCE [LARGE SCALE GENOMIC DNA]</scope>
    <source>
        <strain evidence="2 3">SP2</strain>
    </source>
</reference>
<dbReference type="Proteomes" id="UP000182829">
    <property type="component" value="Unassembled WGS sequence"/>
</dbReference>
<evidence type="ECO:0000256" key="1">
    <source>
        <dbReference type="SAM" id="MobiDB-lite"/>
    </source>
</evidence>
<name>A0A1I3MKW4_9EURY</name>
<dbReference type="GeneID" id="14209429"/>
<dbReference type="EMBL" id="FORO01000010">
    <property type="protein sequence ID" value="SFI97572.1"/>
    <property type="molecule type" value="Genomic_DNA"/>
</dbReference>
<feature type="region of interest" description="Disordered" evidence="1">
    <location>
        <begin position="136"/>
        <end position="159"/>
    </location>
</feature>
<dbReference type="OMA" id="IDRETRY"/>
<dbReference type="AlphaFoldDB" id="A0A1I3MKW4"/>
<gene>
    <name evidence="2" type="ORF">SAMN05443661_110186</name>
</gene>
<sequence>MLPVPVPRIAFAASLVVLGFSLATFGTVVGGLSTATAGEVTVTNDTVVFVDDSGDRTPIADATTTDQITVSDESGLVTVTTTQREPAALTDTQREAAARVAVSNATLTERLQASNGMTVDVAPLRADEPVDRQLRRPELATDASAGSTGPTFRPGTATSETVTLERAEPQFHENRALVVVEPVTAPNEYRVVVNLTAETVEQILSLEVVS</sequence>
<protein>
    <submittedName>
        <fullName evidence="2">Uncharacterized protein</fullName>
    </submittedName>
</protein>
<proteinExistence type="predicted"/>
<evidence type="ECO:0000313" key="2">
    <source>
        <dbReference type="EMBL" id="SFI97572.1"/>
    </source>
</evidence>
<organism evidence="2 3">
    <name type="scientific">Natronobacterium gregoryi</name>
    <dbReference type="NCBI Taxonomy" id="44930"/>
    <lineage>
        <taxon>Archaea</taxon>
        <taxon>Methanobacteriati</taxon>
        <taxon>Methanobacteriota</taxon>
        <taxon>Stenosarchaea group</taxon>
        <taxon>Halobacteria</taxon>
        <taxon>Halobacteriales</taxon>
        <taxon>Natrialbaceae</taxon>
        <taxon>Natronobacterium</taxon>
    </lineage>
</organism>
<dbReference type="OrthoDB" id="351150at2157"/>
<evidence type="ECO:0000313" key="3">
    <source>
        <dbReference type="Proteomes" id="UP000182829"/>
    </source>
</evidence>